<feature type="region of interest" description="Disordered" evidence="1">
    <location>
        <begin position="340"/>
        <end position="404"/>
    </location>
</feature>
<protein>
    <recommendedName>
        <fullName evidence="4">HNH nuclease domain-containing protein</fullName>
    </recommendedName>
</protein>
<dbReference type="GeneID" id="39608557"/>
<proteinExistence type="predicted"/>
<sequence length="585" mass="66074">MTIENTKADEVYSINLNATTCCVMSVCHLHFRNFALNSQQVSTFFNHPSFYSHNTHSQISPTQKFVKMVTWELSLTEKNREDYLKALEEFLDRSTTTRHAFHSGLDWHRSTRAINNPNRAWDVNDARRPEEQQSQIDAEIPRRLAIACCVQAKIRSIPDEGTIYLEELPGWTEDELRNFSLNMMQFALFFCVSLSQLEQRLDDYEVTWWCQQMKAVEPALCHCKLFYLLLSSPQSSPSGLHGRRPSIVPQSPSVDVCHIWPFAVNNSPFKAMTLRRALVKFSIANFPGSGFTDLIRFLCPGDEIASSDMAWNMLTMAPTQHRDWSRVRFGLKFVDNSVKPLDTNAARGDGASRTGQKKKATEEAPETPKAKAAKQPEARVSTRLSRETGSAEGPNTEGSDTSEWSSYSVELHWMPRRMVEELAKHTTDSSEGLCYNKMKLDSEEEKELVTATLSDIFTNKDLTGHEPTGKDSPGTDDTSPKETKPIMWDSSGRPVESGHVFTFRAATADMKKTEAMIRSQWLMIKLAALSAAAESVNILDRRPPFGPISPIWQRNSQGEFVVLPPPPVQTTPQPEAQETKKEEES</sequence>
<dbReference type="Proteomes" id="UP000267145">
    <property type="component" value="Unassembled WGS sequence"/>
</dbReference>
<comment type="caution">
    <text evidence="2">The sequence shown here is derived from an EMBL/GenBank/DDBJ whole genome shotgun (WGS) entry which is preliminary data.</text>
</comment>
<evidence type="ECO:0000256" key="1">
    <source>
        <dbReference type="SAM" id="MobiDB-lite"/>
    </source>
</evidence>
<feature type="region of interest" description="Disordered" evidence="1">
    <location>
        <begin position="557"/>
        <end position="585"/>
    </location>
</feature>
<keyword evidence="3" id="KW-1185">Reference proteome</keyword>
<name>A0A3M9XWE8_9PEZI</name>
<feature type="compositionally biased region" description="Basic and acidic residues" evidence="1">
    <location>
        <begin position="359"/>
        <end position="377"/>
    </location>
</feature>
<dbReference type="RefSeq" id="XP_028490124.1">
    <property type="nucleotide sequence ID" value="XM_028639033.1"/>
</dbReference>
<reference evidence="2 3" key="1">
    <citation type="submission" date="2018-10" db="EMBL/GenBank/DDBJ databases">
        <title>Genome sequence of Verticillium nonalfalfae VnAa140.</title>
        <authorList>
            <person name="Stajich J.E."/>
            <person name="Kasson M.T."/>
        </authorList>
    </citation>
    <scope>NUCLEOTIDE SEQUENCE [LARGE SCALE GENOMIC DNA]</scope>
    <source>
        <strain evidence="2 3">VnAa140</strain>
    </source>
</reference>
<gene>
    <name evidence="2" type="ORF">D7B24_004868</name>
</gene>
<feature type="region of interest" description="Disordered" evidence="1">
    <location>
        <begin position="459"/>
        <end position="492"/>
    </location>
</feature>
<dbReference type="AlphaFoldDB" id="A0A3M9XWE8"/>
<dbReference type="EMBL" id="RBVV01000289">
    <property type="protein sequence ID" value="RNJ51966.1"/>
    <property type="molecule type" value="Genomic_DNA"/>
</dbReference>
<evidence type="ECO:0000313" key="3">
    <source>
        <dbReference type="Proteomes" id="UP000267145"/>
    </source>
</evidence>
<evidence type="ECO:0008006" key="4">
    <source>
        <dbReference type="Google" id="ProtNLM"/>
    </source>
</evidence>
<accession>A0A3M9XWE8</accession>
<evidence type="ECO:0000313" key="2">
    <source>
        <dbReference type="EMBL" id="RNJ51966.1"/>
    </source>
</evidence>
<organism evidence="2 3">
    <name type="scientific">Verticillium nonalfalfae</name>
    <dbReference type="NCBI Taxonomy" id="1051616"/>
    <lineage>
        <taxon>Eukaryota</taxon>
        <taxon>Fungi</taxon>
        <taxon>Dikarya</taxon>
        <taxon>Ascomycota</taxon>
        <taxon>Pezizomycotina</taxon>
        <taxon>Sordariomycetes</taxon>
        <taxon>Hypocreomycetidae</taxon>
        <taxon>Glomerellales</taxon>
        <taxon>Plectosphaerellaceae</taxon>
        <taxon>Verticillium</taxon>
    </lineage>
</organism>